<name>A0A9X1Z1J4_9PSED</name>
<dbReference type="AlphaFoldDB" id="A0A9X1Z1J4"/>
<evidence type="ECO:0000256" key="1">
    <source>
        <dbReference type="SAM" id="Coils"/>
    </source>
</evidence>
<dbReference type="RefSeq" id="WP_268267181.1">
    <property type="nucleotide sequence ID" value="NZ_JALQCW010000108.1"/>
</dbReference>
<reference evidence="2 3" key="1">
    <citation type="journal article" date="2022" name="Int. J. Syst. Evol. Microbiol.">
        <title>Pseudomonas aegrilactucae sp. nov. and Pseudomonas morbosilactucae sp. nov., pathogens causing bacterial rot of lettuce in Japan.</title>
        <authorList>
            <person name="Sawada H."/>
            <person name="Fujikawa T."/>
            <person name="Satou M."/>
        </authorList>
    </citation>
    <scope>NUCLEOTIDE SEQUENCE [LARGE SCALE GENOMIC DNA]</scope>
    <source>
        <strain evidence="2 3">MAFF 302030</strain>
    </source>
</reference>
<protein>
    <submittedName>
        <fullName evidence="2">Uncharacterized protein</fullName>
    </submittedName>
</protein>
<evidence type="ECO:0000313" key="3">
    <source>
        <dbReference type="Proteomes" id="UP001155059"/>
    </source>
</evidence>
<organism evidence="2 3">
    <name type="scientific">Pseudomonas morbosilactucae</name>
    <dbReference type="NCBI Taxonomy" id="2938197"/>
    <lineage>
        <taxon>Bacteria</taxon>
        <taxon>Pseudomonadati</taxon>
        <taxon>Pseudomonadota</taxon>
        <taxon>Gammaproteobacteria</taxon>
        <taxon>Pseudomonadales</taxon>
        <taxon>Pseudomonadaceae</taxon>
        <taxon>Pseudomonas</taxon>
    </lineage>
</organism>
<feature type="coiled-coil region" evidence="1">
    <location>
        <begin position="16"/>
        <end position="43"/>
    </location>
</feature>
<keyword evidence="1" id="KW-0175">Coiled coil</keyword>
<dbReference type="Proteomes" id="UP001155059">
    <property type="component" value="Unassembled WGS sequence"/>
</dbReference>
<comment type="caution">
    <text evidence="2">The sequence shown here is derived from an EMBL/GenBank/DDBJ whole genome shotgun (WGS) entry which is preliminary data.</text>
</comment>
<sequence length="110" mass="13015">MDIEDTTDWLGIPTPLETCQQHIAMLEDEVQELTRQLRESRQRVFKLVEMYAEVSKERDKLRAEDEKNKNKMSELYLKNSELGNTINSLKIVKAQNDQLHRELSELRSRP</sequence>
<evidence type="ECO:0000313" key="2">
    <source>
        <dbReference type="EMBL" id="MCK9802077.1"/>
    </source>
</evidence>
<gene>
    <name evidence="2" type="ORF">M1B34_31565</name>
</gene>
<reference evidence="2 3" key="2">
    <citation type="journal article" date="2023" name="Plant Pathol.">
        <title>Dismantling and reorganizing Pseudomonas marginalis sensu#lato.</title>
        <authorList>
            <person name="Sawada H."/>
            <person name="Fujikawa T."/>
            <person name="Satou M."/>
        </authorList>
    </citation>
    <scope>NUCLEOTIDE SEQUENCE [LARGE SCALE GENOMIC DNA]</scope>
    <source>
        <strain evidence="2 3">MAFF 302030</strain>
    </source>
</reference>
<dbReference type="EMBL" id="JALQCW010000108">
    <property type="protein sequence ID" value="MCK9802077.1"/>
    <property type="molecule type" value="Genomic_DNA"/>
</dbReference>
<accession>A0A9X1Z1J4</accession>
<proteinExistence type="predicted"/>